<sequence length="382" mass="41272">MTALRRPLRLAFAGLLLAAPLGCRTLPEPPPAAPPVISLDQAAALDAEGDYAAAEQAAAEALTLADRHADPDDPGFPLLLMFLARENMNRAHFEKAQRHLARARLLNDRHFRPADPRSSALTATEAELAMMLGQASEGETLARHQLELAKAAYGPRHPFVADELSLLARALEEQDRVAEAQPLWSEALAILKNAWGGKHRDVAWAIMNLAQNAAMSGRGAAAERLAAAATDLAAELARGATRDERALAETDRARLELARGSIELQLADDGAARKNLERALPLLRASLGPHHPDTGWARVLLGQALAGLGDFKAAEPHLAEGLETIRRSHGDQHPLFMNALMHRSAAYHRAGWDAEAVADYDEAQQILARLKQIGRREIGVSL</sequence>
<keyword evidence="5" id="KW-0677">Repeat</keyword>
<dbReference type="SUPFAM" id="SSF48452">
    <property type="entry name" value="TPR-like"/>
    <property type="match status" value="2"/>
</dbReference>
<dbReference type="RefSeq" id="WP_085122181.1">
    <property type="nucleotide sequence ID" value="NZ_FWZX01000005.1"/>
</dbReference>
<evidence type="ECO:0000256" key="9">
    <source>
        <dbReference type="ARBA" id="ARBA00023212"/>
    </source>
</evidence>
<evidence type="ECO:0000256" key="5">
    <source>
        <dbReference type="ARBA" id="ARBA00022737"/>
    </source>
</evidence>
<keyword evidence="8" id="KW-0505">Motor protein</keyword>
<evidence type="ECO:0000313" key="11">
    <source>
        <dbReference type="EMBL" id="SMF13538.1"/>
    </source>
</evidence>
<gene>
    <name evidence="11" type="ORF">SAMN05428998_105172</name>
</gene>
<evidence type="ECO:0000256" key="7">
    <source>
        <dbReference type="ARBA" id="ARBA00023054"/>
    </source>
</evidence>
<feature type="chain" id="PRO_5012193162" evidence="10">
    <location>
        <begin position="19"/>
        <end position="382"/>
    </location>
</feature>
<dbReference type="InterPro" id="IPR011990">
    <property type="entry name" value="TPR-like_helical_dom_sf"/>
</dbReference>
<evidence type="ECO:0000313" key="12">
    <source>
        <dbReference type="Proteomes" id="UP000192917"/>
    </source>
</evidence>
<dbReference type="PANTHER" id="PTHR45783">
    <property type="entry name" value="KINESIN LIGHT CHAIN"/>
    <property type="match status" value="1"/>
</dbReference>
<evidence type="ECO:0000256" key="3">
    <source>
        <dbReference type="ARBA" id="ARBA00022490"/>
    </source>
</evidence>
<dbReference type="Proteomes" id="UP000192917">
    <property type="component" value="Unassembled WGS sequence"/>
</dbReference>
<protein>
    <submittedName>
        <fullName evidence="11">Tetratricopeptide repeat-containing protein</fullName>
    </submittedName>
</protein>
<dbReference type="AlphaFoldDB" id="A0A1Y6BPL8"/>
<keyword evidence="3" id="KW-0963">Cytoplasm</keyword>
<dbReference type="SMART" id="SM00028">
    <property type="entry name" value="TPR"/>
    <property type="match status" value="6"/>
</dbReference>
<keyword evidence="12" id="KW-1185">Reference proteome</keyword>
<dbReference type="GO" id="GO:0005871">
    <property type="term" value="C:kinesin complex"/>
    <property type="evidence" value="ECO:0007669"/>
    <property type="project" value="InterPro"/>
</dbReference>
<evidence type="ECO:0000256" key="6">
    <source>
        <dbReference type="ARBA" id="ARBA00022803"/>
    </source>
</evidence>
<dbReference type="EMBL" id="FWZX01000005">
    <property type="protein sequence ID" value="SMF13538.1"/>
    <property type="molecule type" value="Genomic_DNA"/>
</dbReference>
<organism evidence="11 12">
    <name type="scientific">Tistlia consotensis USBA 355</name>
    <dbReference type="NCBI Taxonomy" id="560819"/>
    <lineage>
        <taxon>Bacteria</taxon>
        <taxon>Pseudomonadati</taxon>
        <taxon>Pseudomonadota</taxon>
        <taxon>Alphaproteobacteria</taxon>
        <taxon>Rhodospirillales</taxon>
        <taxon>Rhodovibrionaceae</taxon>
        <taxon>Tistlia</taxon>
    </lineage>
</organism>
<accession>A0A1Y6BPL8</accession>
<comment type="subcellular location">
    <subcellularLocation>
        <location evidence="1">Cytoplasm</location>
        <location evidence="1">Cytoskeleton</location>
    </subcellularLocation>
</comment>
<dbReference type="Gene3D" id="1.25.40.10">
    <property type="entry name" value="Tetratricopeptide repeat domain"/>
    <property type="match status" value="3"/>
</dbReference>
<reference evidence="11 12" key="1">
    <citation type="submission" date="2017-04" db="EMBL/GenBank/DDBJ databases">
        <authorList>
            <person name="Afonso C.L."/>
            <person name="Miller P.J."/>
            <person name="Scott M.A."/>
            <person name="Spackman E."/>
            <person name="Goraichik I."/>
            <person name="Dimitrov K.M."/>
            <person name="Suarez D.L."/>
            <person name="Swayne D.E."/>
        </authorList>
    </citation>
    <scope>NUCLEOTIDE SEQUENCE [LARGE SCALE GENOMIC DNA]</scope>
    <source>
        <strain evidence="11 12">USBA 355</strain>
    </source>
</reference>
<keyword evidence="10" id="KW-0732">Signal</keyword>
<dbReference type="STRING" id="560819.SAMN05428998_105172"/>
<dbReference type="GO" id="GO:0007018">
    <property type="term" value="P:microtubule-based movement"/>
    <property type="evidence" value="ECO:0007669"/>
    <property type="project" value="TreeGrafter"/>
</dbReference>
<evidence type="ECO:0000256" key="1">
    <source>
        <dbReference type="ARBA" id="ARBA00004245"/>
    </source>
</evidence>
<keyword evidence="4" id="KW-0493">Microtubule</keyword>
<keyword evidence="7" id="KW-0175">Coiled coil</keyword>
<evidence type="ECO:0000256" key="2">
    <source>
        <dbReference type="ARBA" id="ARBA00009622"/>
    </source>
</evidence>
<dbReference type="GO" id="GO:0019894">
    <property type="term" value="F:kinesin binding"/>
    <property type="evidence" value="ECO:0007669"/>
    <property type="project" value="TreeGrafter"/>
</dbReference>
<dbReference type="InterPro" id="IPR019734">
    <property type="entry name" value="TPR_rpt"/>
</dbReference>
<dbReference type="InterPro" id="IPR002151">
    <property type="entry name" value="Kinesin_light"/>
</dbReference>
<dbReference type="Pfam" id="PF13424">
    <property type="entry name" value="TPR_12"/>
    <property type="match status" value="1"/>
</dbReference>
<name>A0A1Y6BPL8_9PROT</name>
<evidence type="ECO:0000256" key="10">
    <source>
        <dbReference type="SAM" id="SignalP"/>
    </source>
</evidence>
<dbReference type="PANTHER" id="PTHR45783:SF3">
    <property type="entry name" value="KINESIN LIGHT CHAIN"/>
    <property type="match status" value="1"/>
</dbReference>
<dbReference type="GO" id="GO:0005874">
    <property type="term" value="C:microtubule"/>
    <property type="evidence" value="ECO:0007669"/>
    <property type="project" value="UniProtKB-KW"/>
</dbReference>
<keyword evidence="6" id="KW-0802">TPR repeat</keyword>
<evidence type="ECO:0000256" key="8">
    <source>
        <dbReference type="ARBA" id="ARBA00023175"/>
    </source>
</evidence>
<proteinExistence type="inferred from homology"/>
<evidence type="ECO:0000256" key="4">
    <source>
        <dbReference type="ARBA" id="ARBA00022701"/>
    </source>
</evidence>
<feature type="signal peptide" evidence="10">
    <location>
        <begin position="1"/>
        <end position="18"/>
    </location>
</feature>
<keyword evidence="9" id="KW-0206">Cytoskeleton</keyword>
<comment type="similarity">
    <text evidence="2">Belongs to the kinesin light chain family.</text>
</comment>
<dbReference type="GO" id="GO:0005737">
    <property type="term" value="C:cytoplasm"/>
    <property type="evidence" value="ECO:0007669"/>
    <property type="project" value="TreeGrafter"/>
</dbReference>